<dbReference type="AlphaFoldDB" id="A0A923JPG6"/>
<evidence type="ECO:0000313" key="2">
    <source>
        <dbReference type="EMBL" id="MBV4553090.1"/>
    </source>
</evidence>
<evidence type="ECO:0000313" key="1">
    <source>
        <dbReference type="EMBL" id="MBC3395088.1"/>
    </source>
</evidence>
<protein>
    <submittedName>
        <fullName evidence="1">Uncharacterized protein</fullName>
    </submittedName>
</protein>
<comment type="caution">
    <text evidence="1">The sequence shown here is derived from an EMBL/GenBank/DDBJ whole genome shotgun (WGS) entry which is preliminary data.</text>
</comment>
<reference evidence="1 3" key="1">
    <citation type="journal article" date="2020" name="Microorganisms">
        <title>Reliable Identification of Environmental Pseudomonas Isolates Using the rpoD Gene.</title>
        <authorList>
            <consortium name="The Broad Institute Genome Sequencing Platform"/>
            <person name="Girard L."/>
            <person name="Lood C."/>
            <person name="Rokni-Zadeh H."/>
            <person name="van Noort V."/>
            <person name="Lavigne R."/>
            <person name="De Mot R."/>
        </authorList>
    </citation>
    <scope>NUCLEOTIDE SEQUENCE</scope>
    <source>
        <strain evidence="1 3">SWRI102</strain>
    </source>
</reference>
<reference evidence="2" key="3">
    <citation type="submission" date="2021-06" db="EMBL/GenBank/DDBJ databases">
        <title>Updating the genus Pseudomonas: Description of 43 new species and partition of the Pseudomonas putida group.</title>
        <authorList>
            <person name="Girard L."/>
            <person name="Lood C."/>
            <person name="Vandamme P."/>
            <person name="Rokni-Zadeh H."/>
            <person name="Van Noort V."/>
            <person name="Hofte M."/>
            <person name="Lavigne R."/>
            <person name="De Mot R."/>
        </authorList>
    </citation>
    <scope>NUCLEOTIDE SEQUENCE</scope>
    <source>
        <strain evidence="2">SWRI102</strain>
    </source>
</reference>
<evidence type="ECO:0000313" key="3">
    <source>
        <dbReference type="Proteomes" id="UP000659438"/>
    </source>
</evidence>
<accession>A0A923JPG6</accession>
<keyword evidence="3" id="KW-1185">Reference proteome</keyword>
<sequence>METKHTPGPWVVDPDSPTDISPADYLSLGIASISHADKAGGRWEFGEQSKANAKLIAAAPKMLAALIKLHDSLKQLNDCGDVGQMVADYVDIAQAAIAEATA</sequence>
<reference evidence="1" key="2">
    <citation type="submission" date="2020-07" db="EMBL/GenBank/DDBJ databases">
        <authorList>
            <person name="Lood C."/>
            <person name="Girard L."/>
        </authorList>
    </citation>
    <scope>NUCLEOTIDE SEQUENCE</scope>
    <source>
        <strain evidence="1">SWRI102</strain>
    </source>
</reference>
<gene>
    <name evidence="2" type="ORF">HU742_018250</name>
    <name evidence="1" type="ORF">HU742_07715</name>
</gene>
<dbReference type="EMBL" id="JABWQX010000002">
    <property type="protein sequence ID" value="MBC3395088.1"/>
    <property type="molecule type" value="Genomic_DNA"/>
</dbReference>
<organism evidence="1">
    <name type="scientific">Pseudomonas marvdashtae</name>
    <dbReference type="NCBI Taxonomy" id="2745500"/>
    <lineage>
        <taxon>Bacteria</taxon>
        <taxon>Pseudomonadati</taxon>
        <taxon>Pseudomonadota</taxon>
        <taxon>Gammaproteobacteria</taxon>
        <taxon>Pseudomonadales</taxon>
        <taxon>Pseudomonadaceae</taxon>
        <taxon>Pseudomonas</taxon>
    </lineage>
</organism>
<proteinExistence type="predicted"/>
<dbReference type="Proteomes" id="UP000659438">
    <property type="component" value="Unassembled WGS sequence"/>
</dbReference>
<name>A0A923JPG6_9PSED</name>
<dbReference type="RefSeq" id="WP_186643042.1">
    <property type="nucleotide sequence ID" value="NZ_JABWQX020000001.1"/>
</dbReference>
<dbReference type="EMBL" id="JABWQX020000001">
    <property type="protein sequence ID" value="MBV4553090.1"/>
    <property type="molecule type" value="Genomic_DNA"/>
</dbReference>